<name>A0A540LLY8_MALBA</name>
<dbReference type="PANTHER" id="PTHR37897">
    <property type="entry name" value="DNAK FAMILY PROTEIN"/>
    <property type="match status" value="1"/>
</dbReference>
<dbReference type="InterPro" id="IPR032795">
    <property type="entry name" value="DUF3741-assoc"/>
</dbReference>
<dbReference type="EMBL" id="VIEB01000534">
    <property type="protein sequence ID" value="TQD87490.1"/>
    <property type="molecule type" value="Genomic_DNA"/>
</dbReference>
<dbReference type="Pfam" id="PF14383">
    <property type="entry name" value="VARLMGL"/>
    <property type="match status" value="1"/>
</dbReference>
<dbReference type="STRING" id="106549.A0A540LLY8"/>
<sequence length="460" mass="51182">MFRNLITCGAVDTNDAVVVMLNRANKTSNKSTSRQDSIKADHRISKEFTSRKVGQPEFLGLAGTHRSCRSNPALLVGKAIMDRKMRPSSKKRASSVAKKRLLLLTGPSVARIARASLLQGLGFRVEALVLILISTLRSMRDLSLFLIKNSLGAKMKKGLRNFCNDDGSTSTLNQHHKTTCTDAAAATSSNPAPLPVVRSPTTDYNYYLQDNNTSSINDSDHDLHQPPTLEEMILRLDLEEEIARSSKYSKPKDYNKYKYYKGRMSCVNNSDILRSARNALNQYPRFSLDGKDAMYRSSFRNSLDHDFEHDHTNAFTRTKLQYCRLPATVAGERVKWCKPGVVAKLMGLEAMPVPVMSSTGSKLDIASGSIIDVMNMKKRNLMIKRRAHDHQRHELGRRLVSSYMDINGNGKQCDHRIFNNKAAAAGKRTAAAFSSCTTSKTTSAGYNNNYRVMKAGVANS</sequence>
<evidence type="ECO:0000313" key="2">
    <source>
        <dbReference type="EMBL" id="TQD87490.1"/>
    </source>
</evidence>
<evidence type="ECO:0000313" key="3">
    <source>
        <dbReference type="Proteomes" id="UP000315295"/>
    </source>
</evidence>
<comment type="caution">
    <text evidence="2">The sequence shown here is derived from an EMBL/GenBank/DDBJ whole genome shotgun (WGS) entry which is preliminary data.</text>
</comment>
<protein>
    <recommendedName>
        <fullName evidence="1">DUF3741 domain-containing protein</fullName>
    </recommendedName>
</protein>
<evidence type="ECO:0000259" key="1">
    <source>
        <dbReference type="Pfam" id="PF14383"/>
    </source>
</evidence>
<dbReference type="AlphaFoldDB" id="A0A540LLY8"/>
<feature type="domain" description="DUF3741" evidence="1">
    <location>
        <begin position="336"/>
        <end position="352"/>
    </location>
</feature>
<reference evidence="2 3" key="1">
    <citation type="journal article" date="2019" name="G3 (Bethesda)">
        <title>Sequencing of a Wild Apple (Malus baccata) Genome Unravels the Differences Between Cultivated and Wild Apple Species Regarding Disease Resistance and Cold Tolerance.</title>
        <authorList>
            <person name="Chen X."/>
        </authorList>
    </citation>
    <scope>NUCLEOTIDE SEQUENCE [LARGE SCALE GENOMIC DNA]</scope>
    <source>
        <strain evidence="3">cv. Shandingzi</strain>
        <tissue evidence="2">Leaves</tissue>
    </source>
</reference>
<gene>
    <name evidence="2" type="ORF">C1H46_026907</name>
</gene>
<keyword evidence="3" id="KW-1185">Reference proteome</keyword>
<dbReference type="Proteomes" id="UP000315295">
    <property type="component" value="Unassembled WGS sequence"/>
</dbReference>
<accession>A0A540LLY8</accession>
<dbReference type="PANTHER" id="PTHR37897:SF1">
    <property type="entry name" value="DUF3741 DOMAIN-CONTAINING PROTEIN"/>
    <property type="match status" value="1"/>
</dbReference>
<organism evidence="2 3">
    <name type="scientific">Malus baccata</name>
    <name type="common">Siberian crab apple</name>
    <name type="synonym">Pyrus baccata</name>
    <dbReference type="NCBI Taxonomy" id="106549"/>
    <lineage>
        <taxon>Eukaryota</taxon>
        <taxon>Viridiplantae</taxon>
        <taxon>Streptophyta</taxon>
        <taxon>Embryophyta</taxon>
        <taxon>Tracheophyta</taxon>
        <taxon>Spermatophyta</taxon>
        <taxon>Magnoliopsida</taxon>
        <taxon>eudicotyledons</taxon>
        <taxon>Gunneridae</taxon>
        <taxon>Pentapetalae</taxon>
        <taxon>rosids</taxon>
        <taxon>fabids</taxon>
        <taxon>Rosales</taxon>
        <taxon>Rosaceae</taxon>
        <taxon>Amygdaloideae</taxon>
        <taxon>Maleae</taxon>
        <taxon>Malus</taxon>
    </lineage>
</organism>
<proteinExistence type="predicted"/>